<reference evidence="1 2" key="1">
    <citation type="journal article" date="2013" name="Int. J. Syst. Evol. Microbiol.">
        <title>Roseomonas aerophila sp. nov., isolated from air.</title>
        <authorList>
            <person name="Kim S.J."/>
            <person name="Weon H.Y."/>
            <person name="Ahn J.H."/>
            <person name="Hong S.B."/>
            <person name="Seok S.J."/>
            <person name="Whang K.S."/>
            <person name="Kwon S.W."/>
        </authorList>
    </citation>
    <scope>NUCLEOTIDE SEQUENCE [LARGE SCALE GENOMIC DNA]</scope>
    <source>
        <strain evidence="1 2">NBRC 108923</strain>
    </source>
</reference>
<proteinExistence type="predicted"/>
<comment type="caution">
    <text evidence="1">The sequence shown here is derived from an EMBL/GenBank/DDBJ whole genome shotgun (WGS) entry which is preliminary data.</text>
</comment>
<protein>
    <recommendedName>
        <fullName evidence="3">LysM domain-containing protein</fullName>
    </recommendedName>
</protein>
<dbReference type="RefSeq" id="WP_187786005.1">
    <property type="nucleotide sequence ID" value="NZ_JACTVA010000040.1"/>
</dbReference>
<organism evidence="1 2">
    <name type="scientific">Teichococcus aerophilus</name>
    <dbReference type="NCBI Taxonomy" id="1224513"/>
    <lineage>
        <taxon>Bacteria</taxon>
        <taxon>Pseudomonadati</taxon>
        <taxon>Pseudomonadota</taxon>
        <taxon>Alphaproteobacteria</taxon>
        <taxon>Acetobacterales</taxon>
        <taxon>Roseomonadaceae</taxon>
        <taxon>Roseomonas</taxon>
    </lineage>
</organism>
<evidence type="ECO:0000313" key="1">
    <source>
        <dbReference type="EMBL" id="MBC9208855.1"/>
    </source>
</evidence>
<evidence type="ECO:0000313" key="2">
    <source>
        <dbReference type="Proteomes" id="UP000626026"/>
    </source>
</evidence>
<sequence>MSTDPTSRYAMDEVAQLRLPSGEVVAYTRRRIAPQGAAMAVMAEVAVLPGERVDNLAQRALGDPLAFWRLCDANDAMDSAELVAEPGRRLRVPLPGR</sequence>
<keyword evidence="2" id="KW-1185">Reference proteome</keyword>
<gene>
    <name evidence="1" type="ORF">IBL26_18550</name>
</gene>
<name>A0ABR7RRR9_9PROT</name>
<evidence type="ECO:0008006" key="3">
    <source>
        <dbReference type="Google" id="ProtNLM"/>
    </source>
</evidence>
<dbReference type="Proteomes" id="UP000626026">
    <property type="component" value="Unassembled WGS sequence"/>
</dbReference>
<dbReference type="EMBL" id="JACTVA010000040">
    <property type="protein sequence ID" value="MBC9208855.1"/>
    <property type="molecule type" value="Genomic_DNA"/>
</dbReference>
<accession>A0ABR7RRR9</accession>